<gene>
    <name evidence="1" type="ORF">EYB53_012370</name>
</gene>
<evidence type="ECO:0000313" key="2">
    <source>
        <dbReference type="Proteomes" id="UP001193081"/>
    </source>
</evidence>
<reference evidence="1 2" key="1">
    <citation type="submission" date="2021-03" db="EMBL/GenBank/DDBJ databases">
        <authorList>
            <person name="Grouzdev D.S."/>
        </authorList>
    </citation>
    <scope>NUCLEOTIDE SEQUENCE [LARGE SCALE GENOMIC DNA]</scope>
    <source>
        <strain evidence="1 2">M50-1</strain>
    </source>
</reference>
<dbReference type="Proteomes" id="UP001193081">
    <property type="component" value="Unassembled WGS sequence"/>
</dbReference>
<dbReference type="EMBL" id="SIJK02000020">
    <property type="protein sequence ID" value="MBP1466501.1"/>
    <property type="molecule type" value="Genomic_DNA"/>
</dbReference>
<name>A0ABS4DAM5_9CHLR</name>
<sequence length="146" mass="16723">MPTQTRVHIGKVVQHARLFHAQQWQGSPIPMEDLLQSVNNLFSLLDQKNTTPQPFFERTITSATVKGLLLLKLYALPSLYRQGDFARVGLYENDVATLMFYYSPDMQEIRAELAPFVSNQDLAAIQDIILDLTQRISRFQRNQAQA</sequence>
<protein>
    <submittedName>
        <fullName evidence="1">Uncharacterized protein</fullName>
    </submittedName>
</protein>
<dbReference type="RefSeq" id="WP_135478497.1">
    <property type="nucleotide sequence ID" value="NZ_SIJK02000020.1"/>
</dbReference>
<proteinExistence type="predicted"/>
<accession>A0ABS4DAM5</accession>
<evidence type="ECO:0000313" key="1">
    <source>
        <dbReference type="EMBL" id="MBP1466501.1"/>
    </source>
</evidence>
<organism evidence="1 2">
    <name type="scientific">Candidatus Chloroploca mongolica</name>
    <dbReference type="NCBI Taxonomy" id="2528176"/>
    <lineage>
        <taxon>Bacteria</taxon>
        <taxon>Bacillati</taxon>
        <taxon>Chloroflexota</taxon>
        <taxon>Chloroflexia</taxon>
        <taxon>Chloroflexales</taxon>
        <taxon>Chloroflexineae</taxon>
        <taxon>Oscillochloridaceae</taxon>
        <taxon>Candidatus Chloroploca</taxon>
    </lineage>
</organism>
<keyword evidence="2" id="KW-1185">Reference proteome</keyword>
<comment type="caution">
    <text evidence="1">The sequence shown here is derived from an EMBL/GenBank/DDBJ whole genome shotgun (WGS) entry which is preliminary data.</text>
</comment>